<dbReference type="Proteomes" id="UP000504607">
    <property type="component" value="Chromosome 2"/>
</dbReference>
<organism evidence="1 2">
    <name type="scientific">Elaeis guineensis var. tenera</name>
    <name type="common">Oil palm</name>
    <dbReference type="NCBI Taxonomy" id="51953"/>
    <lineage>
        <taxon>Eukaryota</taxon>
        <taxon>Viridiplantae</taxon>
        <taxon>Streptophyta</taxon>
        <taxon>Embryophyta</taxon>
        <taxon>Tracheophyta</taxon>
        <taxon>Spermatophyta</taxon>
        <taxon>Magnoliopsida</taxon>
        <taxon>Liliopsida</taxon>
        <taxon>Arecaceae</taxon>
        <taxon>Arecoideae</taxon>
        <taxon>Cocoseae</taxon>
        <taxon>Elaeidinae</taxon>
        <taxon>Elaeis</taxon>
    </lineage>
</organism>
<gene>
    <name evidence="2" type="primary">LOC105036897</name>
</gene>
<sequence>MKPSCTTAGGFYSFLTHGLDDLDRSFSSNAFMSLQFLQHAVTLLRSLHSHLTHLVQKLHLPVGEKWLDEYMDESSRLWDACHVIKLGVSGIENYCSTGADMVSSLDEWRCNPSPHLTRQVMRAISVCRREAMGLEEENRVLVETRVEPLSLRFDDRGPMESKLNGFNGFRGVLYALRNASSFLLMILLTGSVSCWPKLSCHHAAMESSLFFGSGYMVSMARLQQRVMREMEGMNGRSGILMYEFRRARAATEELREELERGEGMGCDSEGIAGGLRERVEGLKGWFGMLRSGTESLVGQLDDFFDEIVEGRKKLLDLCSHR</sequence>
<dbReference type="InParanoid" id="A0A6I9QKJ0"/>
<reference evidence="2" key="1">
    <citation type="submission" date="2025-08" db="UniProtKB">
        <authorList>
            <consortium name="RefSeq"/>
        </authorList>
    </citation>
    <scope>IDENTIFICATION</scope>
</reference>
<protein>
    <submittedName>
        <fullName evidence="2">Uncharacterized protein LOC105036897</fullName>
    </submittedName>
</protein>
<dbReference type="RefSeq" id="XP_010910922.1">
    <property type="nucleotide sequence ID" value="XM_010912620.3"/>
</dbReference>
<dbReference type="FunCoup" id="A0A6I9QKJ0">
    <property type="interactions" value="1882"/>
</dbReference>
<evidence type="ECO:0000313" key="2">
    <source>
        <dbReference type="RefSeq" id="XP_010910922.1"/>
    </source>
</evidence>
<dbReference type="OrthoDB" id="10265628at2759"/>
<dbReference type="PANTHER" id="PTHR31509">
    <property type="entry name" value="BPS1-LIKE PROTEIN"/>
    <property type="match status" value="1"/>
</dbReference>
<dbReference type="AlphaFoldDB" id="A0A6I9QKJ0"/>
<accession>A0A6I9QKJ0</accession>
<name>A0A6I9QKJ0_ELAGV</name>
<evidence type="ECO:0000313" key="1">
    <source>
        <dbReference type="Proteomes" id="UP000504607"/>
    </source>
</evidence>
<proteinExistence type="predicted"/>
<keyword evidence="1" id="KW-1185">Reference proteome</keyword>